<proteinExistence type="predicted"/>
<reference evidence="1" key="2">
    <citation type="submission" date="2025-09" db="UniProtKB">
        <authorList>
            <consortium name="Ensembl"/>
        </authorList>
    </citation>
    <scope>IDENTIFICATION</scope>
</reference>
<name>A0A3B4XFP0_SERLL</name>
<organism evidence="1 2">
    <name type="scientific">Seriola lalandi dorsalis</name>
    <dbReference type="NCBI Taxonomy" id="1841481"/>
    <lineage>
        <taxon>Eukaryota</taxon>
        <taxon>Metazoa</taxon>
        <taxon>Chordata</taxon>
        <taxon>Craniata</taxon>
        <taxon>Vertebrata</taxon>
        <taxon>Euteleostomi</taxon>
        <taxon>Actinopterygii</taxon>
        <taxon>Neopterygii</taxon>
        <taxon>Teleostei</taxon>
        <taxon>Neoteleostei</taxon>
        <taxon>Acanthomorphata</taxon>
        <taxon>Carangaria</taxon>
        <taxon>Carangiformes</taxon>
        <taxon>Carangidae</taxon>
        <taxon>Seriola</taxon>
    </lineage>
</organism>
<sequence>MLISRFFRIIIPQKEENHCEIKSFIWTLRHECLQRGVLFEDPDFPAADDSQVQGQFPVCDFIPTHLAVTCS</sequence>
<reference evidence="1" key="1">
    <citation type="submission" date="2025-08" db="UniProtKB">
        <authorList>
            <consortium name="Ensembl"/>
        </authorList>
    </citation>
    <scope>IDENTIFICATION</scope>
</reference>
<evidence type="ECO:0000313" key="2">
    <source>
        <dbReference type="Proteomes" id="UP000261360"/>
    </source>
</evidence>
<dbReference type="Proteomes" id="UP000261360">
    <property type="component" value="Unplaced"/>
</dbReference>
<evidence type="ECO:0000313" key="1">
    <source>
        <dbReference type="Ensembl" id="ENSSLDP00000014966.1"/>
    </source>
</evidence>
<keyword evidence="2" id="KW-1185">Reference proteome</keyword>
<protein>
    <submittedName>
        <fullName evidence="1">Uncharacterized protein</fullName>
    </submittedName>
</protein>
<accession>A0A3B4XFP0</accession>
<dbReference type="AlphaFoldDB" id="A0A3B4XFP0"/>
<dbReference type="Ensembl" id="ENSSLDT00000015537.1">
    <property type="protein sequence ID" value="ENSSLDP00000014966.1"/>
    <property type="gene ID" value="ENSSLDG00000011934.1"/>
</dbReference>